<comment type="caution">
    <text evidence="3">The sequence shown here is derived from an EMBL/GenBank/DDBJ whole genome shotgun (WGS) entry which is preliminary data.</text>
</comment>
<evidence type="ECO:0000313" key="3">
    <source>
        <dbReference type="EMBL" id="KAF9075333.1"/>
    </source>
</evidence>
<feature type="domain" description="DnaJ homologue subfamily C member 28 conserved" evidence="2">
    <location>
        <begin position="232"/>
        <end position="301"/>
    </location>
</feature>
<evidence type="ECO:0000259" key="2">
    <source>
        <dbReference type="Pfam" id="PF09350"/>
    </source>
</evidence>
<protein>
    <recommendedName>
        <fullName evidence="2">DnaJ homologue subfamily C member 28 conserved domain-containing protein</fullName>
    </recommendedName>
</protein>
<reference evidence="3" key="1">
    <citation type="submission" date="2020-11" db="EMBL/GenBank/DDBJ databases">
        <authorList>
            <consortium name="DOE Joint Genome Institute"/>
            <person name="Ahrendt S."/>
            <person name="Riley R."/>
            <person name="Andreopoulos W."/>
            <person name="Labutti K."/>
            <person name="Pangilinan J."/>
            <person name="Ruiz-Duenas F.J."/>
            <person name="Barrasa J.M."/>
            <person name="Sanchez-Garcia M."/>
            <person name="Camarero S."/>
            <person name="Miyauchi S."/>
            <person name="Serrano A."/>
            <person name="Linde D."/>
            <person name="Babiker R."/>
            <person name="Drula E."/>
            <person name="Ayuso-Fernandez I."/>
            <person name="Pacheco R."/>
            <person name="Padilla G."/>
            <person name="Ferreira P."/>
            <person name="Barriuso J."/>
            <person name="Kellner H."/>
            <person name="Castanera R."/>
            <person name="Alfaro M."/>
            <person name="Ramirez L."/>
            <person name="Pisabarro A.G."/>
            <person name="Kuo A."/>
            <person name="Tritt A."/>
            <person name="Lipzen A."/>
            <person name="He G."/>
            <person name="Yan M."/>
            <person name="Ng V."/>
            <person name="Cullen D."/>
            <person name="Martin F."/>
            <person name="Rosso M.-N."/>
            <person name="Henrissat B."/>
            <person name="Hibbett D."/>
            <person name="Martinez A.T."/>
            <person name="Grigoriev I.V."/>
        </authorList>
    </citation>
    <scope>NUCLEOTIDE SEQUENCE</scope>
    <source>
        <strain evidence="3">AH 40177</strain>
    </source>
</reference>
<feature type="region of interest" description="Disordered" evidence="1">
    <location>
        <begin position="16"/>
        <end position="55"/>
    </location>
</feature>
<keyword evidence="4" id="KW-1185">Reference proteome</keyword>
<feature type="region of interest" description="Disordered" evidence="1">
    <location>
        <begin position="99"/>
        <end position="123"/>
    </location>
</feature>
<gene>
    <name evidence="3" type="ORF">BDP27DRAFT_1257868</name>
</gene>
<dbReference type="PANTHER" id="PTHR39394:SF1">
    <property type="entry name" value="DNAJ HOMOLOGUE SUBFAMILY C MEMBER 28 CONSERVED DOMAIN-CONTAINING PROTEIN"/>
    <property type="match status" value="1"/>
</dbReference>
<evidence type="ECO:0000256" key="1">
    <source>
        <dbReference type="SAM" id="MobiDB-lite"/>
    </source>
</evidence>
<proteinExistence type="predicted"/>
<dbReference type="EMBL" id="JADNRY010000010">
    <property type="protein sequence ID" value="KAF9075333.1"/>
    <property type="molecule type" value="Genomic_DNA"/>
</dbReference>
<feature type="compositionally biased region" description="Polar residues" evidence="1">
    <location>
        <begin position="107"/>
        <end position="122"/>
    </location>
</feature>
<dbReference type="Proteomes" id="UP000772434">
    <property type="component" value="Unassembled WGS sequence"/>
</dbReference>
<evidence type="ECO:0000313" key="4">
    <source>
        <dbReference type="Proteomes" id="UP000772434"/>
    </source>
</evidence>
<organism evidence="3 4">
    <name type="scientific">Rhodocollybia butyracea</name>
    <dbReference type="NCBI Taxonomy" id="206335"/>
    <lineage>
        <taxon>Eukaryota</taxon>
        <taxon>Fungi</taxon>
        <taxon>Dikarya</taxon>
        <taxon>Basidiomycota</taxon>
        <taxon>Agaricomycotina</taxon>
        <taxon>Agaricomycetes</taxon>
        <taxon>Agaricomycetidae</taxon>
        <taxon>Agaricales</taxon>
        <taxon>Marasmiineae</taxon>
        <taxon>Omphalotaceae</taxon>
        <taxon>Rhodocollybia</taxon>
    </lineage>
</organism>
<dbReference type="PANTHER" id="PTHR39394">
    <property type="entry name" value="YALI0E31793P"/>
    <property type="match status" value="1"/>
</dbReference>
<sequence>MQLRSFFLRRTLPCNTAPHARRSSSSSQKNGISASEKLFADAAREEAEGRDTRPKSAYLLSLEQKHENWTGEESTQDAVLRMLVDKYKPLRSGAIASAEQKLKQTPPRINSSTSFAKPSSGSWAMEPLLPSSETHRPWHTEFKVPSHVVSSIKLANIPPPLKLVSTPGDEKAKKLEKAKLKRTEQAGRLGRARESTLDYRLRLRNAQTRSDTHQPPVSGRANPVSMRGWTSLIEDKIEKARNAGVFKHIKGRGKPLARTTEERNPFIGREEFLMNRIVQRNGAAPPWVELQSELDTAVTIFRELLRQSYVRRVVRTLTALHPPAILATRLTLQDIKVHRDTEWEERERSYHEVAVKEINSLVRKYNGVAPYSVRRAYYVRSVEVERLYEDCAEDVLRGLKERIAGGSISTGNLRKVPGGSNEEQELDDGFVSFRDLLLGWADKLFARWGRKTR</sequence>
<accession>A0A9P5UEJ2</accession>
<dbReference type="InterPro" id="IPR018961">
    <property type="entry name" value="DnaJ_homolog_subfam-C_membr-28"/>
</dbReference>
<dbReference type="Pfam" id="PF09350">
    <property type="entry name" value="DJC28_CD"/>
    <property type="match status" value="1"/>
</dbReference>
<feature type="compositionally biased region" description="Polar residues" evidence="1">
    <location>
        <begin position="23"/>
        <end position="33"/>
    </location>
</feature>
<name>A0A9P5UEJ2_9AGAR</name>
<feature type="compositionally biased region" description="Basic and acidic residues" evidence="1">
    <location>
        <begin position="38"/>
        <end position="54"/>
    </location>
</feature>
<dbReference type="OrthoDB" id="547796at2759"/>
<dbReference type="AlphaFoldDB" id="A0A9P5UEJ2"/>